<dbReference type="SUPFAM" id="SSF52540">
    <property type="entry name" value="P-loop containing nucleoside triphosphate hydrolases"/>
    <property type="match status" value="1"/>
</dbReference>
<dbReference type="InterPro" id="IPR027417">
    <property type="entry name" value="P-loop_NTPase"/>
</dbReference>
<comment type="caution">
    <text evidence="5">The sequence shown here is derived from an EMBL/GenBank/DDBJ whole genome shotgun (WGS) entry which is preliminary data.</text>
</comment>
<dbReference type="GO" id="GO:0015833">
    <property type="term" value="P:peptide transport"/>
    <property type="evidence" value="ECO:0007669"/>
    <property type="project" value="InterPro"/>
</dbReference>
<dbReference type="GO" id="GO:0016887">
    <property type="term" value="F:ATP hydrolysis activity"/>
    <property type="evidence" value="ECO:0007669"/>
    <property type="project" value="InterPro"/>
</dbReference>
<keyword evidence="3 5" id="KW-0067">ATP-binding</keyword>
<dbReference type="PANTHER" id="PTHR43776">
    <property type="entry name" value="TRANSPORT ATP-BINDING PROTEIN"/>
    <property type="match status" value="1"/>
</dbReference>
<sequence length="322" mass="36181">MNENILVLEGVNKHFPLNSFRMRGKVVHAMDDVSFSLRRGEVLAIVGESGSGKTTTANVISRIYRQTAGRVAFEGRELSGSMSRKEELKHHKRVQMIFQDPFGALNPTRTIGGIMERPFIIHKIAKEKRSVQEMVDNILTQVGLEPPEQFTRKFPHELSGGQRQRVNIARAFSVEPDLILADEPTSMLDVSNRMSIMNMMLNLKERHGVSFIYITHDLAGARYMSDRIIVMYAGMIMEIGPAEEVINNSFHPYTRLLKSAAPAPEIGLKRKPLTTGGDIPSLIDPPGGCRFHPRCPFARETCSTQIPEIKKIGEDHYARCIL</sequence>
<organism evidence="5">
    <name type="scientific">Mesotoga infera</name>
    <dbReference type="NCBI Taxonomy" id="1236046"/>
    <lineage>
        <taxon>Bacteria</taxon>
        <taxon>Thermotogati</taxon>
        <taxon>Thermotogota</taxon>
        <taxon>Thermotogae</taxon>
        <taxon>Kosmotogales</taxon>
        <taxon>Kosmotogaceae</taxon>
        <taxon>Mesotoga</taxon>
    </lineage>
</organism>
<proteinExistence type="predicted"/>
<dbReference type="FunFam" id="3.40.50.300:FF:000016">
    <property type="entry name" value="Oligopeptide ABC transporter ATP-binding component"/>
    <property type="match status" value="1"/>
</dbReference>
<dbReference type="NCBIfam" id="TIGR01727">
    <property type="entry name" value="oligo_HPY"/>
    <property type="match status" value="1"/>
</dbReference>
<keyword evidence="1" id="KW-0813">Transport</keyword>
<dbReference type="PROSITE" id="PS00211">
    <property type="entry name" value="ABC_TRANSPORTER_1"/>
    <property type="match status" value="1"/>
</dbReference>
<dbReference type="Pfam" id="PF08352">
    <property type="entry name" value="oligo_HPY"/>
    <property type="match status" value="1"/>
</dbReference>
<evidence type="ECO:0000256" key="3">
    <source>
        <dbReference type="ARBA" id="ARBA00022840"/>
    </source>
</evidence>
<name>A0A7C1CWN1_9BACT</name>
<dbReference type="InterPro" id="IPR013563">
    <property type="entry name" value="Oligopep_ABC_C"/>
</dbReference>
<dbReference type="Gene3D" id="3.40.50.300">
    <property type="entry name" value="P-loop containing nucleotide triphosphate hydrolases"/>
    <property type="match status" value="1"/>
</dbReference>
<dbReference type="PANTHER" id="PTHR43776:SF8">
    <property type="entry name" value="ABC TRANSPORTER, ATP-BINDING PROTEIN"/>
    <property type="match status" value="1"/>
</dbReference>
<dbReference type="EMBL" id="DSBT01000221">
    <property type="protein sequence ID" value="HDP78070.1"/>
    <property type="molecule type" value="Genomic_DNA"/>
</dbReference>
<keyword evidence="2" id="KW-0547">Nucleotide-binding</keyword>
<accession>A0A7C1CWN1</accession>
<dbReference type="Proteomes" id="UP000886198">
    <property type="component" value="Unassembled WGS sequence"/>
</dbReference>
<dbReference type="GO" id="GO:0005524">
    <property type="term" value="F:ATP binding"/>
    <property type="evidence" value="ECO:0007669"/>
    <property type="project" value="UniProtKB-KW"/>
</dbReference>
<dbReference type="Pfam" id="PF00005">
    <property type="entry name" value="ABC_tran"/>
    <property type="match status" value="1"/>
</dbReference>
<dbReference type="InterPro" id="IPR003593">
    <property type="entry name" value="AAA+_ATPase"/>
</dbReference>
<dbReference type="PROSITE" id="PS50893">
    <property type="entry name" value="ABC_TRANSPORTER_2"/>
    <property type="match status" value="1"/>
</dbReference>
<dbReference type="AlphaFoldDB" id="A0A7C1CWN1"/>
<dbReference type="CDD" id="cd03257">
    <property type="entry name" value="ABC_NikE_OppD_transporters"/>
    <property type="match status" value="1"/>
</dbReference>
<dbReference type="GO" id="GO:0055085">
    <property type="term" value="P:transmembrane transport"/>
    <property type="evidence" value="ECO:0007669"/>
    <property type="project" value="UniProtKB-ARBA"/>
</dbReference>
<dbReference type="InterPro" id="IPR003439">
    <property type="entry name" value="ABC_transporter-like_ATP-bd"/>
</dbReference>
<feature type="domain" description="ABC transporter" evidence="4">
    <location>
        <begin position="6"/>
        <end position="258"/>
    </location>
</feature>
<evidence type="ECO:0000256" key="1">
    <source>
        <dbReference type="ARBA" id="ARBA00022448"/>
    </source>
</evidence>
<evidence type="ECO:0000313" key="5">
    <source>
        <dbReference type="EMBL" id="HDP78070.1"/>
    </source>
</evidence>
<dbReference type="InterPro" id="IPR017871">
    <property type="entry name" value="ABC_transporter-like_CS"/>
</dbReference>
<evidence type="ECO:0000256" key="2">
    <source>
        <dbReference type="ARBA" id="ARBA00022741"/>
    </source>
</evidence>
<reference evidence="5" key="1">
    <citation type="journal article" date="2020" name="mSystems">
        <title>Genome- and Community-Level Interaction Insights into Carbon Utilization and Element Cycling Functions of Hydrothermarchaeota in Hydrothermal Sediment.</title>
        <authorList>
            <person name="Zhou Z."/>
            <person name="Liu Y."/>
            <person name="Xu W."/>
            <person name="Pan J."/>
            <person name="Luo Z.H."/>
            <person name="Li M."/>
        </authorList>
    </citation>
    <scope>NUCLEOTIDE SEQUENCE [LARGE SCALE GENOMIC DNA]</scope>
    <source>
        <strain evidence="5">SpSt-1179</strain>
    </source>
</reference>
<dbReference type="SMART" id="SM00382">
    <property type="entry name" value="AAA"/>
    <property type="match status" value="1"/>
</dbReference>
<dbReference type="InterPro" id="IPR050319">
    <property type="entry name" value="ABC_transp_ATP-bind"/>
</dbReference>
<evidence type="ECO:0000259" key="4">
    <source>
        <dbReference type="PROSITE" id="PS50893"/>
    </source>
</evidence>
<gene>
    <name evidence="5" type="ORF">ENN47_07795</name>
</gene>
<protein>
    <submittedName>
        <fullName evidence="5">ABC transporter ATP-binding protein</fullName>
    </submittedName>
</protein>